<dbReference type="AlphaFoldDB" id="A0A833EAW0"/>
<reference evidence="2" key="1">
    <citation type="journal article" date="2020" name="ISME J.">
        <title>Gammaproteobacteria mediating utilization of methyl-, sulfur- and petroleum organic compounds in deep ocean hydrothermal plumes.</title>
        <authorList>
            <person name="Zhou Z."/>
            <person name="Liu Y."/>
            <person name="Pan J."/>
            <person name="Cron B.R."/>
            <person name="Toner B.M."/>
            <person name="Anantharaman K."/>
            <person name="Breier J.A."/>
            <person name="Dick G.J."/>
            <person name="Li M."/>
        </authorList>
    </citation>
    <scope>NUCLEOTIDE SEQUENCE</scope>
    <source>
        <strain evidence="2">SZUA-1523</strain>
    </source>
</reference>
<dbReference type="Gene3D" id="3.60.21.10">
    <property type="match status" value="1"/>
</dbReference>
<dbReference type="Proteomes" id="UP000600071">
    <property type="component" value="Unassembled WGS sequence"/>
</dbReference>
<accession>A0A833EAW0</accession>
<gene>
    <name evidence="2" type="ORF">EYH50_01175</name>
</gene>
<name>A0A833EAW0_9CREN</name>
<dbReference type="Pfam" id="PF00149">
    <property type="entry name" value="Metallophos"/>
    <property type="match status" value="1"/>
</dbReference>
<protein>
    <submittedName>
        <fullName evidence="2">Metallophosphoesterase</fullName>
    </submittedName>
</protein>
<dbReference type="SUPFAM" id="SSF56300">
    <property type="entry name" value="Metallo-dependent phosphatases"/>
    <property type="match status" value="1"/>
</dbReference>
<proteinExistence type="predicted"/>
<dbReference type="GO" id="GO:0016787">
    <property type="term" value="F:hydrolase activity"/>
    <property type="evidence" value="ECO:0007669"/>
    <property type="project" value="InterPro"/>
</dbReference>
<dbReference type="InterPro" id="IPR004843">
    <property type="entry name" value="Calcineurin-like_PHP"/>
</dbReference>
<evidence type="ECO:0000259" key="1">
    <source>
        <dbReference type="Pfam" id="PF00149"/>
    </source>
</evidence>
<sequence length="238" mass="26860">MLGGLHKLIVVATSDVHSPRYLLQYVVALSKHSEPCREAGVVLWAGDMVERGRVEALLPVVEATRKKCSSARIVSVFGNEEYIDREAYFIKRYPYVVWLNDSYIVVDGKDKSIAIYGSRGVLDRPTRWQRRNIPGIDAVYKRRAEKTAAMLKQLREKADVVVLVTHYAPSYLTLEGEDPKIWPELGSKTMEKILLGTKPDIAVHGHAHRSKRLEASINGTRIVNVAFPARRDIVVIEL</sequence>
<dbReference type="CDD" id="cd00838">
    <property type="entry name" value="MPP_superfamily"/>
    <property type="match status" value="1"/>
</dbReference>
<feature type="domain" description="Calcineurin-like phosphoesterase" evidence="1">
    <location>
        <begin position="10"/>
        <end position="209"/>
    </location>
</feature>
<comment type="caution">
    <text evidence="2">The sequence shown here is derived from an EMBL/GenBank/DDBJ whole genome shotgun (WGS) entry which is preliminary data.</text>
</comment>
<evidence type="ECO:0000313" key="2">
    <source>
        <dbReference type="EMBL" id="HIQ23643.1"/>
    </source>
</evidence>
<organism evidence="2 3">
    <name type="scientific">Pyrodictium delaneyi</name>
    <dbReference type="NCBI Taxonomy" id="1273541"/>
    <lineage>
        <taxon>Archaea</taxon>
        <taxon>Thermoproteota</taxon>
        <taxon>Thermoprotei</taxon>
        <taxon>Desulfurococcales</taxon>
        <taxon>Pyrodictiaceae</taxon>
        <taxon>Pyrodictium</taxon>
    </lineage>
</organism>
<evidence type="ECO:0000313" key="3">
    <source>
        <dbReference type="Proteomes" id="UP000600071"/>
    </source>
</evidence>
<dbReference type="EMBL" id="DQVR01000031">
    <property type="protein sequence ID" value="HIQ23643.1"/>
    <property type="molecule type" value="Genomic_DNA"/>
</dbReference>
<dbReference type="InterPro" id="IPR029052">
    <property type="entry name" value="Metallo-depent_PP-like"/>
</dbReference>